<protein>
    <recommendedName>
        <fullName evidence="3">F-box domain-containing protein</fullName>
    </recommendedName>
</protein>
<evidence type="ECO:0000313" key="2">
    <source>
        <dbReference type="Proteomes" id="UP000799440"/>
    </source>
</evidence>
<sequence length="322" mass="36216">MAALSKLESLPPELLDVIATNLDLTGLLSFRVTSRTCESVSQNAFAKKMAGQLKALNLYQTEDGLRLLLSLSKIPQCLKLIIEITIISMHQILWPGPEAPDIMQFLLEFEASSACLGLWKEICEVFKPCPTFDWFRIGMEIENIYDHPLGGRQLVESERQQECEFGVRDGLAWWHLPTGFGSFMNAVNDTGLSIDSVYMDMFSRPSPIDRKFYEFNLPEATGWEAVAQVSWDRASFSDLDYTAVVNGQKQDQIIDKCFQLATNASVILVHGDENRSRHGTKVGPTKDCCPECVQLLRPLHVHTFANLEELDCTISVHPSLAW</sequence>
<dbReference type="EMBL" id="MU006562">
    <property type="protein sequence ID" value="KAF2751428.1"/>
    <property type="molecule type" value="Genomic_DNA"/>
</dbReference>
<proteinExistence type="predicted"/>
<name>A0A6A6VLF0_9PLEO</name>
<reference evidence="1" key="1">
    <citation type="journal article" date="2020" name="Stud. Mycol.">
        <title>101 Dothideomycetes genomes: a test case for predicting lifestyles and emergence of pathogens.</title>
        <authorList>
            <person name="Haridas S."/>
            <person name="Albert R."/>
            <person name="Binder M."/>
            <person name="Bloem J."/>
            <person name="Labutti K."/>
            <person name="Salamov A."/>
            <person name="Andreopoulos B."/>
            <person name="Baker S."/>
            <person name="Barry K."/>
            <person name="Bills G."/>
            <person name="Bluhm B."/>
            <person name="Cannon C."/>
            <person name="Castanera R."/>
            <person name="Culley D."/>
            <person name="Daum C."/>
            <person name="Ezra D."/>
            <person name="Gonzalez J."/>
            <person name="Henrissat B."/>
            <person name="Kuo A."/>
            <person name="Liang C."/>
            <person name="Lipzen A."/>
            <person name="Lutzoni F."/>
            <person name="Magnuson J."/>
            <person name="Mondo S."/>
            <person name="Nolan M."/>
            <person name="Ohm R."/>
            <person name="Pangilinan J."/>
            <person name="Park H.-J."/>
            <person name="Ramirez L."/>
            <person name="Alfaro M."/>
            <person name="Sun H."/>
            <person name="Tritt A."/>
            <person name="Yoshinaga Y."/>
            <person name="Zwiers L.-H."/>
            <person name="Turgeon B."/>
            <person name="Goodwin S."/>
            <person name="Spatafora J."/>
            <person name="Crous P."/>
            <person name="Grigoriev I."/>
        </authorList>
    </citation>
    <scope>NUCLEOTIDE SEQUENCE</scope>
    <source>
        <strain evidence="1">CBS 119925</strain>
    </source>
</reference>
<evidence type="ECO:0008006" key="3">
    <source>
        <dbReference type="Google" id="ProtNLM"/>
    </source>
</evidence>
<dbReference type="Proteomes" id="UP000799440">
    <property type="component" value="Unassembled WGS sequence"/>
</dbReference>
<dbReference type="AlphaFoldDB" id="A0A6A6VLF0"/>
<gene>
    <name evidence="1" type="ORF">M011DRAFT_455433</name>
</gene>
<accession>A0A6A6VLF0</accession>
<evidence type="ECO:0000313" key="1">
    <source>
        <dbReference type="EMBL" id="KAF2751428.1"/>
    </source>
</evidence>
<keyword evidence="2" id="KW-1185">Reference proteome</keyword>
<organism evidence="1 2">
    <name type="scientific">Sporormia fimetaria CBS 119925</name>
    <dbReference type="NCBI Taxonomy" id="1340428"/>
    <lineage>
        <taxon>Eukaryota</taxon>
        <taxon>Fungi</taxon>
        <taxon>Dikarya</taxon>
        <taxon>Ascomycota</taxon>
        <taxon>Pezizomycotina</taxon>
        <taxon>Dothideomycetes</taxon>
        <taxon>Pleosporomycetidae</taxon>
        <taxon>Pleosporales</taxon>
        <taxon>Sporormiaceae</taxon>
        <taxon>Sporormia</taxon>
    </lineage>
</organism>